<dbReference type="InterPro" id="IPR015421">
    <property type="entry name" value="PyrdxlP-dep_Trfase_major"/>
</dbReference>
<keyword evidence="5" id="KW-0963">Cytoplasm</keyword>
<evidence type="ECO:0000256" key="6">
    <source>
        <dbReference type="ARBA" id="ARBA00022576"/>
    </source>
</evidence>
<dbReference type="EMBL" id="LAZR01015089">
    <property type="protein sequence ID" value="KKM14686.1"/>
    <property type="molecule type" value="Genomic_DNA"/>
</dbReference>
<dbReference type="Pfam" id="PF00202">
    <property type="entry name" value="Aminotran_3"/>
    <property type="match status" value="1"/>
</dbReference>
<keyword evidence="10" id="KW-0663">Pyridoxal phosphate</keyword>
<reference evidence="11" key="1">
    <citation type="journal article" date="2015" name="Nature">
        <title>Complex archaea that bridge the gap between prokaryotes and eukaryotes.</title>
        <authorList>
            <person name="Spang A."/>
            <person name="Saw J.H."/>
            <person name="Jorgensen S.L."/>
            <person name="Zaremba-Niedzwiedzka K."/>
            <person name="Martijn J."/>
            <person name="Lind A.E."/>
            <person name="van Eijk R."/>
            <person name="Schleper C."/>
            <person name="Guy L."/>
            <person name="Ettema T.J."/>
        </authorList>
    </citation>
    <scope>NUCLEOTIDE SEQUENCE</scope>
</reference>
<evidence type="ECO:0000256" key="5">
    <source>
        <dbReference type="ARBA" id="ARBA00022490"/>
    </source>
</evidence>
<name>A0A0F9HGX8_9ZZZZ</name>
<dbReference type="PROSITE" id="PS00600">
    <property type="entry name" value="AA_TRANSFER_CLASS_3"/>
    <property type="match status" value="1"/>
</dbReference>
<keyword evidence="6" id="KW-0032">Aminotransferase</keyword>
<dbReference type="GO" id="GO:0004015">
    <property type="term" value="F:adenosylmethionine-8-amino-7-oxononanoate transaminase activity"/>
    <property type="evidence" value="ECO:0007669"/>
    <property type="project" value="InterPro"/>
</dbReference>
<evidence type="ECO:0000256" key="9">
    <source>
        <dbReference type="ARBA" id="ARBA00022756"/>
    </source>
</evidence>
<dbReference type="InterPro" id="IPR005815">
    <property type="entry name" value="BioA"/>
</dbReference>
<dbReference type="FunFam" id="3.40.640.10:FF:000078">
    <property type="entry name" value="Adenosylmethionine-8-amino-7-oxononanoate aminotransferase"/>
    <property type="match status" value="1"/>
</dbReference>
<dbReference type="InterPro" id="IPR015422">
    <property type="entry name" value="PyrdxlP-dep_Trfase_small"/>
</dbReference>
<comment type="caution">
    <text evidence="11">The sequence shown here is derived from an EMBL/GenBank/DDBJ whole genome shotgun (WGS) entry which is preliminary data.</text>
</comment>
<dbReference type="AlphaFoldDB" id="A0A0F9HGX8"/>
<organism evidence="11">
    <name type="scientific">marine sediment metagenome</name>
    <dbReference type="NCBI Taxonomy" id="412755"/>
    <lineage>
        <taxon>unclassified sequences</taxon>
        <taxon>metagenomes</taxon>
        <taxon>ecological metagenomes</taxon>
    </lineage>
</organism>
<dbReference type="Gene3D" id="3.90.1150.10">
    <property type="entry name" value="Aspartate Aminotransferase, domain 1"/>
    <property type="match status" value="1"/>
</dbReference>
<evidence type="ECO:0000256" key="4">
    <source>
        <dbReference type="ARBA" id="ARBA00011738"/>
    </source>
</evidence>
<dbReference type="InterPro" id="IPR015424">
    <property type="entry name" value="PyrdxlP-dep_Trfase"/>
</dbReference>
<dbReference type="GO" id="GO:0009102">
    <property type="term" value="P:biotin biosynthetic process"/>
    <property type="evidence" value="ECO:0007669"/>
    <property type="project" value="UniProtKB-UniPathway"/>
</dbReference>
<keyword evidence="9" id="KW-0093">Biotin biosynthesis</keyword>
<dbReference type="GO" id="GO:0030170">
    <property type="term" value="F:pyridoxal phosphate binding"/>
    <property type="evidence" value="ECO:0007669"/>
    <property type="project" value="InterPro"/>
</dbReference>
<accession>A0A0F9HGX8</accession>
<evidence type="ECO:0000256" key="1">
    <source>
        <dbReference type="ARBA" id="ARBA00001933"/>
    </source>
</evidence>
<dbReference type="UniPathway" id="UPA00078"/>
<evidence type="ECO:0000256" key="7">
    <source>
        <dbReference type="ARBA" id="ARBA00022679"/>
    </source>
</evidence>
<keyword evidence="7" id="KW-0808">Transferase</keyword>
<gene>
    <name evidence="11" type="ORF">LCGC14_1703650</name>
</gene>
<dbReference type="GO" id="GO:0005737">
    <property type="term" value="C:cytoplasm"/>
    <property type="evidence" value="ECO:0007669"/>
    <property type="project" value="UniProtKB-SubCell"/>
</dbReference>
<dbReference type="SUPFAM" id="SSF53383">
    <property type="entry name" value="PLP-dependent transferases"/>
    <property type="match status" value="1"/>
</dbReference>
<dbReference type="PANTHER" id="PTHR42684:SF17">
    <property type="entry name" value="ADENOSYLMETHIONINE-8-AMINO-7-OXONONANOATE AMINOTRANSFERASE"/>
    <property type="match status" value="1"/>
</dbReference>
<dbReference type="PIRSF" id="PIRSF000521">
    <property type="entry name" value="Transaminase_4ab_Lys_Orn"/>
    <property type="match status" value="1"/>
</dbReference>
<evidence type="ECO:0000256" key="3">
    <source>
        <dbReference type="ARBA" id="ARBA00004746"/>
    </source>
</evidence>
<keyword evidence="8" id="KW-0949">S-adenosyl-L-methionine</keyword>
<dbReference type="PANTHER" id="PTHR42684">
    <property type="entry name" value="ADENOSYLMETHIONINE-8-AMINO-7-OXONONANOATE AMINOTRANSFERASE"/>
    <property type="match status" value="1"/>
</dbReference>
<evidence type="ECO:0000256" key="10">
    <source>
        <dbReference type="ARBA" id="ARBA00022898"/>
    </source>
</evidence>
<dbReference type="InterPro" id="IPR005814">
    <property type="entry name" value="Aminotrans_3"/>
</dbReference>
<dbReference type="CDD" id="cd00610">
    <property type="entry name" value="OAT_like"/>
    <property type="match status" value="1"/>
</dbReference>
<evidence type="ECO:0000256" key="2">
    <source>
        <dbReference type="ARBA" id="ARBA00004496"/>
    </source>
</evidence>
<evidence type="ECO:0000313" key="11">
    <source>
        <dbReference type="EMBL" id="KKM14686.1"/>
    </source>
</evidence>
<dbReference type="HAMAP" id="MF_00834">
    <property type="entry name" value="BioA"/>
    <property type="match status" value="1"/>
</dbReference>
<dbReference type="NCBIfam" id="TIGR00508">
    <property type="entry name" value="bioA"/>
    <property type="match status" value="1"/>
</dbReference>
<evidence type="ECO:0000256" key="8">
    <source>
        <dbReference type="ARBA" id="ARBA00022691"/>
    </source>
</evidence>
<proteinExistence type="inferred from homology"/>
<dbReference type="Gene3D" id="3.40.640.10">
    <property type="entry name" value="Type I PLP-dependent aspartate aminotransferase-like (Major domain)"/>
    <property type="match status" value="1"/>
</dbReference>
<comment type="subunit">
    <text evidence="4">Homodimer.</text>
</comment>
<sequence>MDPNEIAKQLEQADKEFVWHPFTQMKDWLEDEPLVITEGRDCFIKDVRGRWYLDAVSSIWVNIHGHRKKQLDDAIKDQLDKIAHTTMLGLTNPPAAELARRVAGILKDSFGEGAPQKVFYSDNGSTAVEVALKMAFQYWRHKGETGRTTFLSLRNAYHGDTIGAVSVGGMDIFHEAFGPLLFKTHKAPCPHCFRCELGLEPDSCKMACLLEMENILEMHASTIAAVIIEPLMQGAAGMLVAPAGYLKGVRELCDRYGVLLIADEVATGFGRTGRMFACEHESVVPDIICLSKGITGGYMPLAATVATREIYDAFLGQFSELKTFFHGHSYTGNPLGCACALACLDVFEDEGTIEHTQENVKVFGDWLEDIAKHPHVGDARGAGMMAGVELVRDKATNEPYDWQDNMGWKVALAAREEGVVFRPLHNTIVLVPPLSISPENLRLMCRVVAGAIEKVT</sequence>
<protein>
    <submittedName>
        <fullName evidence="11">Uncharacterized protein</fullName>
    </submittedName>
</protein>
<dbReference type="InterPro" id="IPR049704">
    <property type="entry name" value="Aminotrans_3_PPA_site"/>
</dbReference>
<comment type="subcellular location">
    <subcellularLocation>
        <location evidence="2">Cytoplasm</location>
    </subcellularLocation>
</comment>
<comment type="cofactor">
    <cofactor evidence="1">
        <name>pyridoxal 5'-phosphate</name>
        <dbReference type="ChEBI" id="CHEBI:597326"/>
    </cofactor>
</comment>
<comment type="pathway">
    <text evidence="3">Cofactor biosynthesis; biotin biosynthesis.</text>
</comment>